<dbReference type="PANTHER" id="PTHR11078:SF3">
    <property type="entry name" value="ANTITERMINATION NUSB DOMAIN-CONTAINING PROTEIN"/>
    <property type="match status" value="1"/>
</dbReference>
<feature type="domain" description="NusB/RsmB/TIM44" evidence="6">
    <location>
        <begin position="41"/>
        <end position="135"/>
    </location>
</feature>
<dbReference type="NCBIfam" id="TIGR01951">
    <property type="entry name" value="nusB"/>
    <property type="match status" value="1"/>
</dbReference>
<protein>
    <submittedName>
        <fullName evidence="7">Transcription antitermination protein NusB</fullName>
    </submittedName>
</protein>
<name>A0A645E032_9ZZZZ</name>
<reference evidence="7" key="1">
    <citation type="submission" date="2019-08" db="EMBL/GenBank/DDBJ databases">
        <authorList>
            <person name="Kucharzyk K."/>
            <person name="Murdoch R.W."/>
            <person name="Higgins S."/>
            <person name="Loffler F."/>
        </authorList>
    </citation>
    <scope>NUCLEOTIDE SEQUENCE</scope>
</reference>
<comment type="caution">
    <text evidence="7">The sequence shown here is derived from an EMBL/GenBank/DDBJ whole genome shotgun (WGS) entry which is preliminary data.</text>
</comment>
<accession>A0A645E032</accession>
<dbReference type="SUPFAM" id="SSF48013">
    <property type="entry name" value="NusB-like"/>
    <property type="match status" value="1"/>
</dbReference>
<dbReference type="AlphaFoldDB" id="A0A645E032"/>
<dbReference type="HAMAP" id="MF_00073">
    <property type="entry name" value="NusB"/>
    <property type="match status" value="1"/>
</dbReference>
<dbReference type="InterPro" id="IPR035926">
    <property type="entry name" value="NusB-like_sf"/>
</dbReference>
<keyword evidence="3" id="KW-0694">RNA-binding</keyword>
<dbReference type="EMBL" id="VSSQ01040645">
    <property type="protein sequence ID" value="MPM93942.1"/>
    <property type="molecule type" value="Genomic_DNA"/>
</dbReference>
<evidence type="ECO:0000256" key="4">
    <source>
        <dbReference type="ARBA" id="ARBA00023015"/>
    </source>
</evidence>
<organism evidence="7">
    <name type="scientific">bioreactor metagenome</name>
    <dbReference type="NCBI Taxonomy" id="1076179"/>
    <lineage>
        <taxon>unclassified sequences</taxon>
        <taxon>metagenomes</taxon>
        <taxon>ecological metagenomes</taxon>
    </lineage>
</organism>
<evidence type="ECO:0000259" key="6">
    <source>
        <dbReference type="Pfam" id="PF01029"/>
    </source>
</evidence>
<keyword evidence="5" id="KW-0804">Transcription</keyword>
<evidence type="ECO:0000256" key="3">
    <source>
        <dbReference type="ARBA" id="ARBA00022884"/>
    </source>
</evidence>
<dbReference type="PANTHER" id="PTHR11078">
    <property type="entry name" value="N UTILIZATION SUBSTANCE PROTEIN B-RELATED"/>
    <property type="match status" value="1"/>
</dbReference>
<proteinExistence type="inferred from homology"/>
<evidence type="ECO:0000256" key="2">
    <source>
        <dbReference type="ARBA" id="ARBA00022814"/>
    </source>
</evidence>
<gene>
    <name evidence="7" type="primary">nusB_28</name>
    <name evidence="7" type="ORF">SDC9_141084</name>
</gene>
<keyword evidence="2" id="KW-0889">Transcription antitermination</keyword>
<comment type="similarity">
    <text evidence="1">Belongs to the NusB family.</text>
</comment>
<dbReference type="GO" id="GO:0006353">
    <property type="term" value="P:DNA-templated transcription termination"/>
    <property type="evidence" value="ECO:0007669"/>
    <property type="project" value="InterPro"/>
</dbReference>
<dbReference type="GO" id="GO:0031564">
    <property type="term" value="P:transcription antitermination"/>
    <property type="evidence" value="ECO:0007669"/>
    <property type="project" value="UniProtKB-KW"/>
</dbReference>
<dbReference type="Pfam" id="PF01029">
    <property type="entry name" value="NusB"/>
    <property type="match status" value="1"/>
</dbReference>
<dbReference type="GO" id="GO:0005829">
    <property type="term" value="C:cytosol"/>
    <property type="evidence" value="ECO:0007669"/>
    <property type="project" value="TreeGrafter"/>
</dbReference>
<evidence type="ECO:0000313" key="7">
    <source>
        <dbReference type="EMBL" id="MPM93942.1"/>
    </source>
</evidence>
<evidence type="ECO:0000256" key="5">
    <source>
        <dbReference type="ARBA" id="ARBA00023163"/>
    </source>
</evidence>
<sequence length="140" mass="15816">MSTKQRQLPRADARRGALYLVFGYEFQGGDAALFCQHEREWEPDRYDDYSQRIFMTAVEHHAEIDELIGQHTKNWKLARLSKVSAAVLRVAVCEMLFIDEVDTPIAINEAVELAKEFEGEEGGAFVNGVLGGIARERENG</sequence>
<keyword evidence="4" id="KW-0805">Transcription regulation</keyword>
<dbReference type="GO" id="GO:0003723">
    <property type="term" value="F:RNA binding"/>
    <property type="evidence" value="ECO:0007669"/>
    <property type="project" value="UniProtKB-KW"/>
</dbReference>
<dbReference type="InterPro" id="IPR011605">
    <property type="entry name" value="NusB_fam"/>
</dbReference>
<dbReference type="Gene3D" id="1.10.940.10">
    <property type="entry name" value="NusB-like"/>
    <property type="match status" value="1"/>
</dbReference>
<evidence type="ECO:0000256" key="1">
    <source>
        <dbReference type="ARBA" id="ARBA00005952"/>
    </source>
</evidence>
<dbReference type="InterPro" id="IPR006027">
    <property type="entry name" value="NusB_RsmB_TIM44"/>
</dbReference>